<dbReference type="InterPro" id="IPR007538">
    <property type="entry name" value="dATP/dGTP_dipphydrolase_MazZ"/>
</dbReference>
<evidence type="ECO:0000313" key="2">
    <source>
        <dbReference type="EMBL" id="ARB06145.1"/>
    </source>
</evidence>
<protein>
    <recommendedName>
        <fullName evidence="1">dATP/dGTP diphosphohydrolase MazZ domain-containing protein</fullName>
    </recommendedName>
</protein>
<evidence type="ECO:0000259" key="1">
    <source>
        <dbReference type="Pfam" id="PF04447"/>
    </source>
</evidence>
<reference evidence="2 3" key="1">
    <citation type="submission" date="2017-02" db="EMBL/GenBank/DDBJ databases">
        <title>A novel roseosiphophage isolated from the oligotrophic South China Sea.</title>
        <authorList>
            <person name="Yang Y."/>
            <person name="Cai L."/>
            <person name="Zhang R."/>
        </authorList>
    </citation>
    <scope>NUCLEOTIDE SEQUENCE [LARGE SCALE GENOMIC DNA]</scope>
</reference>
<accession>A0A1V0DYC4</accession>
<gene>
    <name evidence="2" type="ORF">vBDshSR5C_91</name>
</gene>
<sequence>MFDTFHDHLSRQCAVGREKFGPGERTKGVMDHIRKEFDEIEAEETPDGRAEEWTDVAILGLDGLLRAVREMLRKQLSKQEVPHGINVDRGGNILGYNGEPTNDFVAAVACRMIRQKQAKNELRDFGNWRDKSEDVAIEHTRGIHD</sequence>
<evidence type="ECO:0000313" key="3">
    <source>
        <dbReference type="Proteomes" id="UP000224401"/>
    </source>
</evidence>
<name>A0A1V0DYC4_9CAUD</name>
<dbReference type="EMBL" id="KY606587">
    <property type="protein sequence ID" value="ARB06145.1"/>
    <property type="molecule type" value="Genomic_DNA"/>
</dbReference>
<dbReference type="Proteomes" id="UP000224401">
    <property type="component" value="Segment"/>
</dbReference>
<dbReference type="OrthoDB" id="11805at10239"/>
<dbReference type="Pfam" id="PF04447">
    <property type="entry name" value="dATP-dGTP_PPHyd"/>
    <property type="match status" value="1"/>
</dbReference>
<proteinExistence type="predicted"/>
<feature type="domain" description="dATP/dGTP diphosphohydrolase MazZ" evidence="1">
    <location>
        <begin position="17"/>
        <end position="67"/>
    </location>
</feature>
<organism evidence="2 3">
    <name type="scientific">Dinoroseobacter phage vB_DshS-R5C</name>
    <dbReference type="NCBI Taxonomy" id="1965368"/>
    <lineage>
        <taxon>Viruses</taxon>
        <taxon>Duplodnaviria</taxon>
        <taxon>Heunggongvirae</taxon>
        <taxon>Uroviricota</taxon>
        <taxon>Caudoviricetes</taxon>
        <taxon>Nanhaivirus</taxon>
        <taxon>Nanhaivirus D5C</taxon>
    </lineage>
</organism>
<keyword evidence="3" id="KW-1185">Reference proteome</keyword>